<evidence type="ECO:0000313" key="13">
    <source>
        <dbReference type="Proteomes" id="UP001432014"/>
    </source>
</evidence>
<accession>A0ABZ1WE98</accession>
<dbReference type="InterPro" id="IPR003594">
    <property type="entry name" value="HATPase_dom"/>
</dbReference>
<dbReference type="Pfam" id="PF02518">
    <property type="entry name" value="HATPase_c"/>
    <property type="match status" value="1"/>
</dbReference>
<evidence type="ECO:0000256" key="6">
    <source>
        <dbReference type="ARBA" id="ARBA00022692"/>
    </source>
</evidence>
<dbReference type="PRINTS" id="PR00344">
    <property type="entry name" value="BCTRLSENSOR"/>
</dbReference>
<protein>
    <recommendedName>
        <fullName evidence="3">histidine kinase</fullName>
        <ecNumber evidence="3">2.7.13.3</ecNumber>
    </recommendedName>
</protein>
<evidence type="ECO:0000313" key="12">
    <source>
        <dbReference type="EMBL" id="WUS59024.1"/>
    </source>
</evidence>
<feature type="domain" description="Histidine kinase" evidence="11">
    <location>
        <begin position="1"/>
        <end position="108"/>
    </location>
</feature>
<dbReference type="InterPro" id="IPR050428">
    <property type="entry name" value="TCS_sensor_his_kinase"/>
</dbReference>
<reference evidence="12 13" key="1">
    <citation type="submission" date="2022-10" db="EMBL/GenBank/DDBJ databases">
        <title>The complete genomes of actinobacterial strains from the NBC collection.</title>
        <authorList>
            <person name="Joergensen T.S."/>
            <person name="Alvarez Arevalo M."/>
            <person name="Sterndorff E.B."/>
            <person name="Faurdal D."/>
            <person name="Vuksanovic O."/>
            <person name="Mourched A.-S."/>
            <person name="Charusanti P."/>
            <person name="Shaw S."/>
            <person name="Blin K."/>
            <person name="Weber T."/>
        </authorList>
    </citation>
    <scope>NUCLEOTIDE SEQUENCE [LARGE SCALE GENOMIC DNA]</scope>
    <source>
        <strain evidence="12 13">NBC_01247</strain>
    </source>
</reference>
<proteinExistence type="predicted"/>
<gene>
    <name evidence="12" type="ORF">OG469_28100</name>
</gene>
<dbReference type="RefSeq" id="WP_329494840.1">
    <property type="nucleotide sequence ID" value="NZ_CP108460.1"/>
</dbReference>
<dbReference type="SUPFAM" id="SSF55874">
    <property type="entry name" value="ATPase domain of HSP90 chaperone/DNA topoisomerase II/histidine kinase"/>
    <property type="match status" value="1"/>
</dbReference>
<keyword evidence="13" id="KW-1185">Reference proteome</keyword>
<comment type="catalytic activity">
    <reaction evidence="1">
        <text>ATP + protein L-histidine = ADP + protein N-phospho-L-histidine.</text>
        <dbReference type="EC" id="2.7.13.3"/>
    </reaction>
</comment>
<keyword evidence="10" id="KW-0472">Membrane</keyword>
<keyword evidence="6" id="KW-0812">Transmembrane</keyword>
<evidence type="ECO:0000256" key="2">
    <source>
        <dbReference type="ARBA" id="ARBA00004370"/>
    </source>
</evidence>
<keyword evidence="4" id="KW-0597">Phosphoprotein</keyword>
<dbReference type="InterPro" id="IPR036890">
    <property type="entry name" value="HATPase_C_sf"/>
</dbReference>
<evidence type="ECO:0000256" key="9">
    <source>
        <dbReference type="ARBA" id="ARBA00023012"/>
    </source>
</evidence>
<dbReference type="EMBL" id="CP108482">
    <property type="protein sequence ID" value="WUS59024.1"/>
    <property type="molecule type" value="Genomic_DNA"/>
</dbReference>
<evidence type="ECO:0000256" key="10">
    <source>
        <dbReference type="ARBA" id="ARBA00023136"/>
    </source>
</evidence>
<dbReference type="InterPro" id="IPR004358">
    <property type="entry name" value="Sig_transdc_His_kin-like_C"/>
</dbReference>
<dbReference type="PANTHER" id="PTHR45436:SF5">
    <property type="entry name" value="SENSOR HISTIDINE KINASE TRCS"/>
    <property type="match status" value="1"/>
</dbReference>
<evidence type="ECO:0000259" key="11">
    <source>
        <dbReference type="PROSITE" id="PS50109"/>
    </source>
</evidence>
<evidence type="ECO:0000256" key="8">
    <source>
        <dbReference type="ARBA" id="ARBA00022989"/>
    </source>
</evidence>
<organism evidence="12 13">
    <name type="scientific">Kitasatospora herbaricolor</name>
    <dbReference type="NCBI Taxonomy" id="68217"/>
    <lineage>
        <taxon>Bacteria</taxon>
        <taxon>Bacillati</taxon>
        <taxon>Actinomycetota</taxon>
        <taxon>Actinomycetes</taxon>
        <taxon>Kitasatosporales</taxon>
        <taxon>Streptomycetaceae</taxon>
        <taxon>Kitasatospora</taxon>
    </lineage>
</organism>
<evidence type="ECO:0000256" key="1">
    <source>
        <dbReference type="ARBA" id="ARBA00000085"/>
    </source>
</evidence>
<evidence type="ECO:0000256" key="7">
    <source>
        <dbReference type="ARBA" id="ARBA00022777"/>
    </source>
</evidence>
<keyword evidence="9" id="KW-0902">Two-component regulatory system</keyword>
<keyword evidence="5" id="KW-0808">Transferase</keyword>
<dbReference type="SMART" id="SM00387">
    <property type="entry name" value="HATPase_c"/>
    <property type="match status" value="1"/>
</dbReference>
<dbReference type="GO" id="GO:0016301">
    <property type="term" value="F:kinase activity"/>
    <property type="evidence" value="ECO:0007669"/>
    <property type="project" value="UniProtKB-KW"/>
</dbReference>
<sequence length="110" mass="11066">MNLVQNAVRHNGPAAGGRGLVRVSTAKVGGGAELRVENTGCAVDPAEVDDLFEPFHRGAAARLASGRPGSGLGLSIVQAVVESHGGTFRARARAGGGLSVTVRLPGPRAC</sequence>
<dbReference type="InterPro" id="IPR005467">
    <property type="entry name" value="His_kinase_dom"/>
</dbReference>
<dbReference type="PANTHER" id="PTHR45436">
    <property type="entry name" value="SENSOR HISTIDINE KINASE YKOH"/>
    <property type="match status" value="1"/>
</dbReference>
<keyword evidence="8" id="KW-1133">Transmembrane helix</keyword>
<evidence type="ECO:0000256" key="5">
    <source>
        <dbReference type="ARBA" id="ARBA00022679"/>
    </source>
</evidence>
<comment type="subcellular location">
    <subcellularLocation>
        <location evidence="2">Membrane</location>
    </subcellularLocation>
</comment>
<dbReference type="Gene3D" id="3.30.565.10">
    <property type="entry name" value="Histidine kinase-like ATPase, C-terminal domain"/>
    <property type="match status" value="1"/>
</dbReference>
<evidence type="ECO:0000256" key="3">
    <source>
        <dbReference type="ARBA" id="ARBA00012438"/>
    </source>
</evidence>
<evidence type="ECO:0000256" key="4">
    <source>
        <dbReference type="ARBA" id="ARBA00022553"/>
    </source>
</evidence>
<dbReference type="PROSITE" id="PS50109">
    <property type="entry name" value="HIS_KIN"/>
    <property type="match status" value="1"/>
</dbReference>
<dbReference type="EC" id="2.7.13.3" evidence="3"/>
<keyword evidence="7 12" id="KW-0418">Kinase</keyword>
<name>A0ABZ1WE98_9ACTN</name>
<dbReference type="CDD" id="cd00075">
    <property type="entry name" value="HATPase"/>
    <property type="match status" value="1"/>
</dbReference>
<dbReference type="Proteomes" id="UP001432014">
    <property type="component" value="Chromosome"/>
</dbReference>